<evidence type="ECO:0000313" key="4">
    <source>
        <dbReference type="Proteomes" id="UP000241818"/>
    </source>
</evidence>
<feature type="coiled-coil region" evidence="1">
    <location>
        <begin position="110"/>
        <end position="144"/>
    </location>
</feature>
<proteinExistence type="predicted"/>
<dbReference type="InParanoid" id="A0A2T3APR5"/>
<keyword evidence="4" id="KW-1185">Reference proteome</keyword>
<reference evidence="3 4" key="1">
    <citation type="journal article" date="2018" name="New Phytol.">
        <title>Comparative genomics and transcriptomics depict ericoid mycorrhizal fungi as versatile saprotrophs and plant mutualists.</title>
        <authorList>
            <person name="Martino E."/>
            <person name="Morin E."/>
            <person name="Grelet G.A."/>
            <person name="Kuo A."/>
            <person name="Kohler A."/>
            <person name="Daghino S."/>
            <person name="Barry K.W."/>
            <person name="Cichocki N."/>
            <person name="Clum A."/>
            <person name="Dockter R.B."/>
            <person name="Hainaut M."/>
            <person name="Kuo R.C."/>
            <person name="LaButti K."/>
            <person name="Lindahl B.D."/>
            <person name="Lindquist E.A."/>
            <person name="Lipzen A."/>
            <person name="Khouja H.R."/>
            <person name="Magnuson J."/>
            <person name="Murat C."/>
            <person name="Ohm R.A."/>
            <person name="Singer S.W."/>
            <person name="Spatafora J.W."/>
            <person name="Wang M."/>
            <person name="Veneault-Fourrey C."/>
            <person name="Henrissat B."/>
            <person name="Grigoriev I.V."/>
            <person name="Martin F.M."/>
            <person name="Perotto S."/>
        </authorList>
    </citation>
    <scope>NUCLEOTIDE SEQUENCE [LARGE SCALE GENOMIC DNA]</scope>
    <source>
        <strain evidence="3 4">ATCC 22711</strain>
    </source>
</reference>
<feature type="compositionally biased region" description="Basic and acidic residues" evidence="2">
    <location>
        <begin position="290"/>
        <end position="303"/>
    </location>
</feature>
<dbReference type="AlphaFoldDB" id="A0A2T3APR5"/>
<keyword evidence="1" id="KW-0175">Coiled coil</keyword>
<sequence length="313" mass="36478">MSADSAPFSTHYGPLDNFLDQWDDFMDFSHNPDRMEEEWRRLRSLRINVLRLRDQLRKKRDELRKSELNKSSSDDAFMKYIRQRHHTAVVESLRDQIFVDPTLESHFKTMQAVRDDYGSLEDDYKILEERLDDEELELAKVEGRFYRNKIQSVAAASDLNLRGTEFYTPPPTESFLGFSTDSLQATHPLYANYLSRLGDLDLAKERLQDMILERGDLLRLRESKLVVGMDLNNDEKKFLENLPLRETELQQEIEKIKKDIGQLKEKCLEAGIDISESVNDSDGDGEENDDNKIEEDILKDIHTSKSVSPIQMP</sequence>
<feature type="compositionally biased region" description="Polar residues" evidence="2">
    <location>
        <begin position="304"/>
        <end position="313"/>
    </location>
</feature>
<evidence type="ECO:0000313" key="3">
    <source>
        <dbReference type="EMBL" id="PSS06964.1"/>
    </source>
</evidence>
<dbReference type="STRING" id="857342.A0A2T3APR5"/>
<dbReference type="Proteomes" id="UP000241818">
    <property type="component" value="Unassembled WGS sequence"/>
</dbReference>
<feature type="compositionally biased region" description="Acidic residues" evidence="2">
    <location>
        <begin position="279"/>
        <end position="289"/>
    </location>
</feature>
<feature type="region of interest" description="Disordered" evidence="2">
    <location>
        <begin position="274"/>
        <end position="313"/>
    </location>
</feature>
<evidence type="ECO:0000256" key="1">
    <source>
        <dbReference type="SAM" id="Coils"/>
    </source>
</evidence>
<dbReference type="GeneID" id="36572099"/>
<gene>
    <name evidence="3" type="ORF">M430DRAFT_191041</name>
</gene>
<dbReference type="RefSeq" id="XP_024716620.1">
    <property type="nucleotide sequence ID" value="XM_024864018.1"/>
</dbReference>
<dbReference type="OrthoDB" id="3553547at2759"/>
<organism evidence="3 4">
    <name type="scientific">Amorphotheca resinae ATCC 22711</name>
    <dbReference type="NCBI Taxonomy" id="857342"/>
    <lineage>
        <taxon>Eukaryota</taxon>
        <taxon>Fungi</taxon>
        <taxon>Dikarya</taxon>
        <taxon>Ascomycota</taxon>
        <taxon>Pezizomycotina</taxon>
        <taxon>Leotiomycetes</taxon>
        <taxon>Helotiales</taxon>
        <taxon>Amorphothecaceae</taxon>
        <taxon>Amorphotheca</taxon>
    </lineage>
</organism>
<protein>
    <submittedName>
        <fullName evidence="3">Uncharacterized protein</fullName>
    </submittedName>
</protein>
<feature type="coiled-coil region" evidence="1">
    <location>
        <begin position="42"/>
        <end position="69"/>
    </location>
</feature>
<accession>A0A2T3APR5</accession>
<evidence type="ECO:0000256" key="2">
    <source>
        <dbReference type="SAM" id="MobiDB-lite"/>
    </source>
</evidence>
<dbReference type="EMBL" id="KZ679019">
    <property type="protein sequence ID" value="PSS06964.1"/>
    <property type="molecule type" value="Genomic_DNA"/>
</dbReference>
<name>A0A2T3APR5_AMORE</name>